<sequence length="397" mass="46545">MIYMLVALLRNGEKVNVAAPYWSTERLLKLKEEHAFFCPACKEPVKLKIGKIKIPHFAHLTASCQADSEAESTYHLNGKKQLYVWLKRQRLAAEVEKFIPSIAQRADLFVSFQHKRYAIEYQCSNIPPDQVIKRTNGYKKERIKPIWILGWKQMKQVGVHQYRLTPFHCQFLHSPQNDHPFIINYCSDKKTFIFFSHLIPFSKQNIFAASAMISPESFFFRDCLQGKSLAANGLWKHWLKKISQYRLKPLFQKTNEERKLQKKVYETVGLSLSQLPVEVFIPLKSGYMVDEAVYIWQCSVLLFIETLRADEVFHAEKLVWHLKKIGMKERSCSVKTDLKKPIIEYLTTLSHLKFLQPIGPYSFRKTSSPFHLESMEKREQRLGHYLDKEGMFFSAVE</sequence>
<proteinExistence type="predicted"/>
<feature type="domain" description="Competence protein CoiA-like N-terminal" evidence="2">
    <location>
        <begin position="22"/>
        <end position="66"/>
    </location>
</feature>
<dbReference type="Pfam" id="PF25164">
    <property type="entry name" value="CoiA_N"/>
    <property type="match status" value="1"/>
</dbReference>
<dbReference type="InterPro" id="IPR010330">
    <property type="entry name" value="CoiA_nuc"/>
</dbReference>
<evidence type="ECO:0000259" key="1">
    <source>
        <dbReference type="Pfam" id="PF06054"/>
    </source>
</evidence>
<dbReference type="RefSeq" id="WP_311067040.1">
    <property type="nucleotide sequence ID" value="NZ_CP134501.1"/>
</dbReference>
<feature type="domain" description="Competence protein CoiA C-terminal" evidence="3">
    <location>
        <begin position="236"/>
        <end position="362"/>
    </location>
</feature>
<name>A0ABY9WFY6_9BACI</name>
<evidence type="ECO:0000259" key="2">
    <source>
        <dbReference type="Pfam" id="PF25164"/>
    </source>
</evidence>
<dbReference type="GeneID" id="301125403"/>
<dbReference type="Pfam" id="PF06054">
    <property type="entry name" value="CoiA_nuc"/>
    <property type="match status" value="1"/>
</dbReference>
<dbReference type="InterPro" id="IPR057253">
    <property type="entry name" value="CoiA-like_N"/>
</dbReference>
<dbReference type="Proteomes" id="UP001303701">
    <property type="component" value="Chromosome"/>
</dbReference>
<evidence type="ECO:0000313" key="5">
    <source>
        <dbReference type="Proteomes" id="UP001303701"/>
    </source>
</evidence>
<evidence type="ECO:0000313" key="4">
    <source>
        <dbReference type="EMBL" id="WNF34117.1"/>
    </source>
</evidence>
<keyword evidence="5" id="KW-1185">Reference proteome</keyword>
<dbReference type="EMBL" id="CP134501">
    <property type="protein sequence ID" value="WNF34117.1"/>
    <property type="molecule type" value="Genomic_DNA"/>
</dbReference>
<dbReference type="InterPro" id="IPR021176">
    <property type="entry name" value="Competence-induced_CoiA"/>
</dbReference>
<dbReference type="Pfam" id="PF25166">
    <property type="entry name" value="CoiA_C"/>
    <property type="match status" value="1"/>
</dbReference>
<dbReference type="PIRSF" id="PIRSF007487">
    <property type="entry name" value="Competence-induced_CoiA_bac"/>
    <property type="match status" value="1"/>
</dbReference>
<dbReference type="InterPro" id="IPR057252">
    <property type="entry name" value="CoiA_C"/>
</dbReference>
<gene>
    <name evidence="4" type="ORF">RI196_05475</name>
</gene>
<evidence type="ECO:0000259" key="3">
    <source>
        <dbReference type="Pfam" id="PF25166"/>
    </source>
</evidence>
<reference evidence="4 5" key="1">
    <citation type="submission" date="2023-09" db="EMBL/GenBank/DDBJ databases">
        <title>Different Types of Thermotolerant Ring-Cleaving Dioxygenases derived from Aeribacillus composti HB-1 applied for multiple aromatic hydrocarbons removal.</title>
        <authorList>
            <person name="Cao L."/>
            <person name="Li M."/>
            <person name="Ma T."/>
        </authorList>
    </citation>
    <scope>NUCLEOTIDE SEQUENCE [LARGE SCALE GENOMIC DNA]</scope>
    <source>
        <strain evidence="4 5">HB-1</strain>
    </source>
</reference>
<protein>
    <submittedName>
        <fullName evidence="4">Competence protein CoiA family protein</fullName>
    </submittedName>
</protein>
<accession>A0ABY9WFY6</accession>
<feature type="domain" description="Competence protein CoiA nuclease-like" evidence="1">
    <location>
        <begin position="71"/>
        <end position="225"/>
    </location>
</feature>
<organism evidence="4 5">
    <name type="scientific">Aeribacillus composti</name>
    <dbReference type="NCBI Taxonomy" id="1868734"/>
    <lineage>
        <taxon>Bacteria</taxon>
        <taxon>Bacillati</taxon>
        <taxon>Bacillota</taxon>
        <taxon>Bacilli</taxon>
        <taxon>Bacillales</taxon>
        <taxon>Bacillaceae</taxon>
        <taxon>Aeribacillus</taxon>
    </lineage>
</organism>